<evidence type="ECO:0000256" key="5">
    <source>
        <dbReference type="ARBA" id="ARBA00022490"/>
    </source>
</evidence>
<dbReference type="PANTHER" id="PTHR46771:SF5">
    <property type="entry name" value="DETERIN"/>
    <property type="match status" value="1"/>
</dbReference>
<evidence type="ECO:0000256" key="4">
    <source>
        <dbReference type="ARBA" id="ARBA00006672"/>
    </source>
</evidence>
<dbReference type="Proteomes" id="UP001208570">
    <property type="component" value="Unassembled WGS sequence"/>
</dbReference>
<proteinExistence type="inferred from homology"/>
<organism evidence="17 18">
    <name type="scientific">Paralvinella palmiformis</name>
    <dbReference type="NCBI Taxonomy" id="53620"/>
    <lineage>
        <taxon>Eukaryota</taxon>
        <taxon>Metazoa</taxon>
        <taxon>Spiralia</taxon>
        <taxon>Lophotrochozoa</taxon>
        <taxon>Annelida</taxon>
        <taxon>Polychaeta</taxon>
        <taxon>Sedentaria</taxon>
        <taxon>Canalipalpata</taxon>
        <taxon>Terebellida</taxon>
        <taxon>Terebelliformia</taxon>
        <taxon>Alvinellidae</taxon>
        <taxon>Paralvinella</taxon>
    </lineage>
</organism>
<evidence type="ECO:0000256" key="14">
    <source>
        <dbReference type="ARBA" id="ARBA00023242"/>
    </source>
</evidence>
<evidence type="ECO:0008006" key="19">
    <source>
        <dbReference type="Google" id="ProtNLM"/>
    </source>
</evidence>
<sequence length="149" mass="17538">MASRGNKQEEFGKEFDMRFIHNRLASYSDWPFGEDCSCTPEKMAKAGFFHCPTENEPDLVKCYVCLKELDGWEPSDDPWLEHKRHSGKCPFLDYCNPDCSKKMTIENFLKLEKERQIILVRKEYSNVLEQVSVYSKQARKQMEVIVNKN</sequence>
<evidence type="ECO:0000256" key="13">
    <source>
        <dbReference type="ARBA" id="ARBA00023212"/>
    </source>
</evidence>
<evidence type="ECO:0000256" key="11">
    <source>
        <dbReference type="ARBA" id="ARBA00022833"/>
    </source>
</evidence>
<reference evidence="17" key="1">
    <citation type="journal article" date="2023" name="Mol. Biol. Evol.">
        <title>Third-Generation Sequencing Reveals the Adaptive Role of the Epigenome in Three Deep-Sea Polychaetes.</title>
        <authorList>
            <person name="Perez M."/>
            <person name="Aroh O."/>
            <person name="Sun Y."/>
            <person name="Lan Y."/>
            <person name="Juniper S.K."/>
            <person name="Young C.R."/>
            <person name="Angers B."/>
            <person name="Qian P.Y."/>
        </authorList>
    </citation>
    <scope>NUCLEOTIDE SEQUENCE</scope>
    <source>
        <strain evidence="17">P08H-3</strain>
    </source>
</reference>
<evidence type="ECO:0000256" key="7">
    <source>
        <dbReference type="ARBA" id="ARBA00022618"/>
    </source>
</evidence>
<keyword evidence="14" id="KW-0539">Nucleus</keyword>
<dbReference type="InterPro" id="IPR001370">
    <property type="entry name" value="BIR_rpt"/>
</dbReference>
<dbReference type="GO" id="GO:0005634">
    <property type="term" value="C:nucleus"/>
    <property type="evidence" value="ECO:0007669"/>
    <property type="project" value="UniProtKB-SubCell"/>
</dbReference>
<evidence type="ECO:0000256" key="9">
    <source>
        <dbReference type="ARBA" id="ARBA00022776"/>
    </source>
</evidence>
<dbReference type="FunFam" id="1.10.1170.10:FF:000009">
    <property type="entry name" value="Baculoviral IAP repeat-containing protein 5"/>
    <property type="match status" value="1"/>
</dbReference>
<comment type="caution">
    <text evidence="17">The sequence shown here is derived from an EMBL/GenBank/DDBJ whole genome shotgun (WGS) entry which is preliminary data.</text>
</comment>
<dbReference type="CDD" id="cd00022">
    <property type="entry name" value="BIR"/>
    <property type="match status" value="1"/>
</dbReference>
<evidence type="ECO:0000313" key="18">
    <source>
        <dbReference type="Proteomes" id="UP001208570"/>
    </source>
</evidence>
<dbReference type="Gene3D" id="1.10.1170.10">
    <property type="entry name" value="Inhibitor Of Apoptosis Protein (2mihbC-IAP-1), Chain A"/>
    <property type="match status" value="1"/>
</dbReference>
<keyword evidence="8" id="KW-0479">Metal-binding</keyword>
<keyword evidence="5" id="KW-0963">Cytoplasm</keyword>
<keyword evidence="13" id="KW-0206">Cytoskeleton</keyword>
<keyword evidence="9" id="KW-0498">Mitosis</keyword>
<evidence type="ECO:0000256" key="8">
    <source>
        <dbReference type="ARBA" id="ARBA00022723"/>
    </source>
</evidence>
<keyword evidence="6" id="KW-0597">Phosphoprotein</keyword>
<evidence type="ECO:0000256" key="12">
    <source>
        <dbReference type="ARBA" id="ARBA00022843"/>
    </source>
</evidence>
<evidence type="ECO:0000256" key="16">
    <source>
        <dbReference type="ARBA" id="ARBA00023328"/>
    </source>
</evidence>
<dbReference type="EMBL" id="JAODUP010000128">
    <property type="protein sequence ID" value="KAK2160670.1"/>
    <property type="molecule type" value="Genomic_DNA"/>
</dbReference>
<dbReference type="AlphaFoldDB" id="A0AAD9JXT5"/>
<accession>A0AAD9JXT5</accession>
<comment type="subcellular location">
    <subcellularLocation>
        <location evidence="3">Chromosome</location>
        <location evidence="3">Centromere</location>
    </subcellularLocation>
    <subcellularLocation>
        <location evidence="2">Cytoplasm</location>
        <location evidence="2">Cytoskeleton</location>
        <location evidence="2">Spindle</location>
    </subcellularLocation>
    <subcellularLocation>
        <location evidence="1">Nucleus</location>
    </subcellularLocation>
</comment>
<keyword evidence="10" id="KW-0159">Chromosome partition</keyword>
<dbReference type="GO" id="GO:0005819">
    <property type="term" value="C:spindle"/>
    <property type="evidence" value="ECO:0007669"/>
    <property type="project" value="UniProtKB-SubCell"/>
</dbReference>
<keyword evidence="7" id="KW-0132">Cell division</keyword>
<keyword evidence="11" id="KW-0862">Zinc</keyword>
<evidence type="ECO:0000256" key="1">
    <source>
        <dbReference type="ARBA" id="ARBA00004123"/>
    </source>
</evidence>
<dbReference type="InterPro" id="IPR051190">
    <property type="entry name" value="Baculoviral_IAP"/>
</dbReference>
<evidence type="ECO:0000256" key="2">
    <source>
        <dbReference type="ARBA" id="ARBA00004186"/>
    </source>
</evidence>
<gene>
    <name evidence="17" type="ORF">LSH36_128g04003</name>
</gene>
<keyword evidence="12" id="KW-0832">Ubl conjugation</keyword>
<evidence type="ECO:0000256" key="6">
    <source>
        <dbReference type="ARBA" id="ARBA00022553"/>
    </source>
</evidence>
<dbReference type="GO" id="GO:0051301">
    <property type="term" value="P:cell division"/>
    <property type="evidence" value="ECO:0007669"/>
    <property type="project" value="UniProtKB-KW"/>
</dbReference>
<dbReference type="SMART" id="SM00238">
    <property type="entry name" value="BIR"/>
    <property type="match status" value="1"/>
</dbReference>
<evidence type="ECO:0000256" key="10">
    <source>
        <dbReference type="ARBA" id="ARBA00022829"/>
    </source>
</evidence>
<evidence type="ECO:0000256" key="3">
    <source>
        <dbReference type="ARBA" id="ARBA00004584"/>
    </source>
</evidence>
<comment type="similarity">
    <text evidence="4">Belongs to the IAP family.</text>
</comment>
<dbReference type="SUPFAM" id="SSF57924">
    <property type="entry name" value="Inhibitor of apoptosis (IAP) repeat"/>
    <property type="match status" value="1"/>
</dbReference>
<evidence type="ECO:0000256" key="15">
    <source>
        <dbReference type="ARBA" id="ARBA00023306"/>
    </source>
</evidence>
<dbReference type="GO" id="GO:0007059">
    <property type="term" value="P:chromosome segregation"/>
    <property type="evidence" value="ECO:0007669"/>
    <property type="project" value="UniProtKB-KW"/>
</dbReference>
<dbReference type="GO" id="GO:0000775">
    <property type="term" value="C:chromosome, centromeric region"/>
    <property type="evidence" value="ECO:0007669"/>
    <property type="project" value="UniProtKB-SubCell"/>
</dbReference>
<name>A0AAD9JXT5_9ANNE</name>
<keyword evidence="16" id="KW-0137">Centromere</keyword>
<dbReference type="GO" id="GO:0046872">
    <property type="term" value="F:metal ion binding"/>
    <property type="evidence" value="ECO:0007669"/>
    <property type="project" value="UniProtKB-KW"/>
</dbReference>
<dbReference type="PROSITE" id="PS50143">
    <property type="entry name" value="BIR_REPEAT_2"/>
    <property type="match status" value="1"/>
</dbReference>
<keyword evidence="15" id="KW-0131">Cell cycle</keyword>
<evidence type="ECO:0000313" key="17">
    <source>
        <dbReference type="EMBL" id="KAK2160670.1"/>
    </source>
</evidence>
<protein>
    <recommendedName>
        <fullName evidence="19">Survivin</fullName>
    </recommendedName>
</protein>
<keyword evidence="18" id="KW-1185">Reference proteome</keyword>
<dbReference type="PANTHER" id="PTHR46771">
    <property type="entry name" value="DETERIN"/>
    <property type="match status" value="1"/>
</dbReference>
<dbReference type="Pfam" id="PF00653">
    <property type="entry name" value="BIR"/>
    <property type="match status" value="1"/>
</dbReference>